<dbReference type="EMBL" id="CAJNDS010001336">
    <property type="protein sequence ID" value="CAE7255938.1"/>
    <property type="molecule type" value="Genomic_DNA"/>
</dbReference>
<organism evidence="1 2">
    <name type="scientific">Symbiodinium natans</name>
    <dbReference type="NCBI Taxonomy" id="878477"/>
    <lineage>
        <taxon>Eukaryota</taxon>
        <taxon>Sar</taxon>
        <taxon>Alveolata</taxon>
        <taxon>Dinophyceae</taxon>
        <taxon>Suessiales</taxon>
        <taxon>Symbiodiniaceae</taxon>
        <taxon>Symbiodinium</taxon>
    </lineage>
</organism>
<sequence>MLTRMGLGLETVQLIGRWGSKAIKRCVQEESHGFYFEVRIDAVTTGMPDGLAIGVTTDIPDEVREVPEILDGLKQAWLIGFDGVMYDSEDFIEPQPLRD</sequence>
<dbReference type="AlphaFoldDB" id="A0A812M140"/>
<proteinExistence type="predicted"/>
<accession>A0A812M140</accession>
<dbReference type="Proteomes" id="UP000604046">
    <property type="component" value="Unassembled WGS sequence"/>
</dbReference>
<dbReference type="OrthoDB" id="448620at2759"/>
<gene>
    <name evidence="1" type="ORF">SNAT2548_LOCUS13084</name>
</gene>
<evidence type="ECO:0000313" key="2">
    <source>
        <dbReference type="Proteomes" id="UP000604046"/>
    </source>
</evidence>
<dbReference type="InterPro" id="IPR043136">
    <property type="entry name" value="B30.2/SPRY_sf"/>
</dbReference>
<keyword evidence="2" id="KW-1185">Reference proteome</keyword>
<protein>
    <submittedName>
        <fullName evidence="1">Uncharacterized protein</fullName>
    </submittedName>
</protein>
<name>A0A812M140_9DINO</name>
<evidence type="ECO:0000313" key="1">
    <source>
        <dbReference type="EMBL" id="CAE7255938.1"/>
    </source>
</evidence>
<comment type="caution">
    <text evidence="1">The sequence shown here is derived from an EMBL/GenBank/DDBJ whole genome shotgun (WGS) entry which is preliminary data.</text>
</comment>
<reference evidence="1" key="1">
    <citation type="submission" date="2021-02" db="EMBL/GenBank/DDBJ databases">
        <authorList>
            <person name="Dougan E. K."/>
            <person name="Rhodes N."/>
            <person name="Thang M."/>
            <person name="Chan C."/>
        </authorList>
    </citation>
    <scope>NUCLEOTIDE SEQUENCE</scope>
</reference>
<dbReference type="Gene3D" id="2.60.120.920">
    <property type="match status" value="1"/>
</dbReference>